<organism evidence="1 2">
    <name type="scientific">Avena sativa</name>
    <name type="common">Oat</name>
    <dbReference type="NCBI Taxonomy" id="4498"/>
    <lineage>
        <taxon>Eukaryota</taxon>
        <taxon>Viridiplantae</taxon>
        <taxon>Streptophyta</taxon>
        <taxon>Embryophyta</taxon>
        <taxon>Tracheophyta</taxon>
        <taxon>Spermatophyta</taxon>
        <taxon>Magnoliopsida</taxon>
        <taxon>Liliopsida</taxon>
        <taxon>Poales</taxon>
        <taxon>Poaceae</taxon>
        <taxon>BOP clade</taxon>
        <taxon>Pooideae</taxon>
        <taxon>Poodae</taxon>
        <taxon>Poeae</taxon>
        <taxon>Poeae Chloroplast Group 1 (Aveneae type)</taxon>
        <taxon>Aveninae</taxon>
        <taxon>Avena</taxon>
    </lineage>
</organism>
<name>A0ACD5XI84_AVESA</name>
<dbReference type="EnsemblPlants" id="AVESA.00010b.r2.5AG0798220.1">
    <property type="protein sequence ID" value="AVESA.00010b.r2.5AG0798220.1.CDS"/>
    <property type="gene ID" value="AVESA.00010b.r2.5AG0798220"/>
</dbReference>
<evidence type="ECO:0000313" key="2">
    <source>
        <dbReference type="Proteomes" id="UP001732700"/>
    </source>
</evidence>
<keyword evidence="2" id="KW-1185">Reference proteome</keyword>
<proteinExistence type="predicted"/>
<reference evidence="1" key="1">
    <citation type="submission" date="2021-05" db="EMBL/GenBank/DDBJ databases">
        <authorList>
            <person name="Scholz U."/>
            <person name="Mascher M."/>
            <person name="Fiebig A."/>
        </authorList>
    </citation>
    <scope>NUCLEOTIDE SEQUENCE [LARGE SCALE GENOMIC DNA]</scope>
</reference>
<sequence>MRAMASGGNWLGFSLSPHMAAAMEVPSSSEPDHAQPAGGASAMSGSHDNNNSAATCNFLFSAPTAQMAAPPPGYYYVGGAYGDGSSTAGVYYSHQSVMPITSDGSLCIMEGMMPSSSPKLEDFLGGGNGGGHDTATYYSHQQQGQQEEAINRGYHHHHQQQLAPYNFQHLTEAEAMYQEATVPMDEAMAAAKNLLVTSYGASCYSNAAGMHQPLSLSMSPGSQSSSCVSAAPPPPPPQLQQQQMAAVAASASQGGSNGELHCVGKKRDTGKGGQKQPVHRKSIDTFGQRTSQYRGVTSRHRWTGRYEAHLWDNSCKKDGQTRKGRQVYLGGYDNEDKAARAYDLAALKYWGLSTHTNFPLENYRAEVEEMKSMTRQEFVAHLRRRSSGFSRGASIYRGVTRHHQHGRWQARIGRVAGNKDLYLGTFTTQEEAAEAYDVAAIKFRGLNAVTNFDITRYNVDKIMESSSLLPGDEARKVKAVEAAPAMHNGGRELHAAAEGSSADTGVWRMVLHGTPQQAAPCTEVTDPRSSSLHAIAGFDVESAAAHDVDVSAGKVSGGVNYSNSSSLVTSLSNSREGSPERLSLAMLYAKHPNAVNLATMSPWMAMPAPTVSQAFRGPNSIPHMPVYTAWTDA</sequence>
<protein>
    <submittedName>
        <fullName evidence="1">Uncharacterized protein</fullName>
    </submittedName>
</protein>
<accession>A0ACD5XI84</accession>
<dbReference type="Proteomes" id="UP001732700">
    <property type="component" value="Chromosome 5A"/>
</dbReference>
<reference evidence="1" key="2">
    <citation type="submission" date="2025-09" db="UniProtKB">
        <authorList>
            <consortium name="EnsemblPlants"/>
        </authorList>
    </citation>
    <scope>IDENTIFICATION</scope>
</reference>
<evidence type="ECO:0000313" key="1">
    <source>
        <dbReference type="EnsemblPlants" id="AVESA.00010b.r2.5AG0798220.1.CDS"/>
    </source>
</evidence>